<evidence type="ECO:0000313" key="3">
    <source>
        <dbReference type="Proteomes" id="UP001302126"/>
    </source>
</evidence>
<dbReference type="AlphaFoldDB" id="A0AAN7AIJ5"/>
<name>A0AAN7AIJ5_9PEZI</name>
<keyword evidence="3" id="KW-1185">Reference proteome</keyword>
<dbReference type="Proteomes" id="UP001302126">
    <property type="component" value="Unassembled WGS sequence"/>
</dbReference>
<accession>A0AAN7AIJ5</accession>
<comment type="caution">
    <text evidence="2">The sequence shown here is derived from an EMBL/GenBank/DDBJ whole genome shotgun (WGS) entry which is preliminary data.</text>
</comment>
<dbReference type="EMBL" id="MU864412">
    <property type="protein sequence ID" value="KAK4186970.1"/>
    <property type="molecule type" value="Genomic_DNA"/>
</dbReference>
<feature type="region of interest" description="Disordered" evidence="1">
    <location>
        <begin position="185"/>
        <end position="215"/>
    </location>
</feature>
<evidence type="ECO:0000313" key="2">
    <source>
        <dbReference type="EMBL" id="KAK4186970.1"/>
    </source>
</evidence>
<reference evidence="2" key="1">
    <citation type="journal article" date="2023" name="Mol. Phylogenet. Evol.">
        <title>Genome-scale phylogeny and comparative genomics of the fungal order Sordariales.</title>
        <authorList>
            <person name="Hensen N."/>
            <person name="Bonometti L."/>
            <person name="Westerberg I."/>
            <person name="Brannstrom I.O."/>
            <person name="Guillou S."/>
            <person name="Cros-Aarteil S."/>
            <person name="Calhoun S."/>
            <person name="Haridas S."/>
            <person name="Kuo A."/>
            <person name="Mondo S."/>
            <person name="Pangilinan J."/>
            <person name="Riley R."/>
            <person name="LaButti K."/>
            <person name="Andreopoulos B."/>
            <person name="Lipzen A."/>
            <person name="Chen C."/>
            <person name="Yan M."/>
            <person name="Daum C."/>
            <person name="Ng V."/>
            <person name="Clum A."/>
            <person name="Steindorff A."/>
            <person name="Ohm R.A."/>
            <person name="Martin F."/>
            <person name="Silar P."/>
            <person name="Natvig D.O."/>
            <person name="Lalanne C."/>
            <person name="Gautier V."/>
            <person name="Ament-Velasquez S.L."/>
            <person name="Kruys A."/>
            <person name="Hutchinson M.I."/>
            <person name="Powell A.J."/>
            <person name="Barry K."/>
            <person name="Miller A.N."/>
            <person name="Grigoriev I.V."/>
            <person name="Debuchy R."/>
            <person name="Gladieux P."/>
            <person name="Hiltunen Thoren M."/>
            <person name="Johannesson H."/>
        </authorList>
    </citation>
    <scope>NUCLEOTIDE SEQUENCE</scope>
    <source>
        <strain evidence="2">PSN309</strain>
    </source>
</reference>
<organism evidence="2 3">
    <name type="scientific">Podospora australis</name>
    <dbReference type="NCBI Taxonomy" id="1536484"/>
    <lineage>
        <taxon>Eukaryota</taxon>
        <taxon>Fungi</taxon>
        <taxon>Dikarya</taxon>
        <taxon>Ascomycota</taxon>
        <taxon>Pezizomycotina</taxon>
        <taxon>Sordariomycetes</taxon>
        <taxon>Sordariomycetidae</taxon>
        <taxon>Sordariales</taxon>
        <taxon>Podosporaceae</taxon>
        <taxon>Podospora</taxon>
    </lineage>
</organism>
<sequence>MASRMREDRNAASPLSRRQFVLAECCPTVDLESRGEHHDVSDDRDTADWPVEELRAMDLAIQRPNDNDAMVEAFLHAIGGVSNIDTALDVAMDRRVRLAAVQRPNDNYAMVEAFLYAIGGPVVGGTKAGGSESIWRCRLFSVRTDRKLDLSQNGMKGAPSGPSNIDTALDVAMDRRVVSVSSATFQADSAAATTEEDPSFSDPSSMKKLERRASD</sequence>
<protein>
    <submittedName>
        <fullName evidence="2">Uncharacterized protein</fullName>
    </submittedName>
</protein>
<proteinExistence type="predicted"/>
<reference evidence="2" key="2">
    <citation type="submission" date="2023-05" db="EMBL/GenBank/DDBJ databases">
        <authorList>
            <consortium name="Lawrence Berkeley National Laboratory"/>
            <person name="Steindorff A."/>
            <person name="Hensen N."/>
            <person name="Bonometti L."/>
            <person name="Westerberg I."/>
            <person name="Brannstrom I.O."/>
            <person name="Guillou S."/>
            <person name="Cros-Aarteil S."/>
            <person name="Calhoun S."/>
            <person name="Haridas S."/>
            <person name="Kuo A."/>
            <person name="Mondo S."/>
            <person name="Pangilinan J."/>
            <person name="Riley R."/>
            <person name="Labutti K."/>
            <person name="Andreopoulos B."/>
            <person name="Lipzen A."/>
            <person name="Chen C."/>
            <person name="Yanf M."/>
            <person name="Daum C."/>
            <person name="Ng V."/>
            <person name="Clum A."/>
            <person name="Ohm R."/>
            <person name="Martin F."/>
            <person name="Silar P."/>
            <person name="Natvig D."/>
            <person name="Lalanne C."/>
            <person name="Gautier V."/>
            <person name="Ament-Velasquez S.L."/>
            <person name="Kruys A."/>
            <person name="Hutchinson M.I."/>
            <person name="Powell A.J."/>
            <person name="Barry K."/>
            <person name="Miller A.N."/>
            <person name="Grigoriev I.V."/>
            <person name="Debuchy R."/>
            <person name="Gladieux P."/>
            <person name="Thoren M.H."/>
            <person name="Johannesson H."/>
        </authorList>
    </citation>
    <scope>NUCLEOTIDE SEQUENCE</scope>
    <source>
        <strain evidence="2">PSN309</strain>
    </source>
</reference>
<gene>
    <name evidence="2" type="ORF">QBC35DRAFT_452803</name>
</gene>
<evidence type="ECO:0000256" key="1">
    <source>
        <dbReference type="SAM" id="MobiDB-lite"/>
    </source>
</evidence>
<feature type="compositionally biased region" description="Basic and acidic residues" evidence="1">
    <location>
        <begin position="205"/>
        <end position="215"/>
    </location>
</feature>